<keyword evidence="3" id="KW-1185">Reference proteome</keyword>
<comment type="caution">
    <text evidence="2">The sequence shown here is derived from an EMBL/GenBank/DDBJ whole genome shotgun (WGS) entry which is preliminary data.</text>
</comment>
<dbReference type="CDD" id="cd02933">
    <property type="entry name" value="OYE_like_FMN"/>
    <property type="match status" value="1"/>
</dbReference>
<dbReference type="Proteomes" id="UP001596470">
    <property type="component" value="Unassembled WGS sequence"/>
</dbReference>
<dbReference type="RefSeq" id="WP_382351739.1">
    <property type="nucleotide sequence ID" value="NZ_JBHMBP010000003.1"/>
</dbReference>
<reference evidence="3" key="1">
    <citation type="journal article" date="2019" name="Int. J. Syst. Evol. Microbiol.">
        <title>The Global Catalogue of Microorganisms (GCM) 10K type strain sequencing project: providing services to taxonomists for standard genome sequencing and annotation.</title>
        <authorList>
            <consortium name="The Broad Institute Genomics Platform"/>
            <consortium name="The Broad Institute Genome Sequencing Center for Infectious Disease"/>
            <person name="Wu L."/>
            <person name="Ma J."/>
        </authorList>
    </citation>
    <scope>NUCLEOTIDE SEQUENCE [LARGE SCALE GENOMIC DNA]</scope>
    <source>
        <strain evidence="3">KACC 12634</strain>
    </source>
</reference>
<dbReference type="InterPro" id="IPR013785">
    <property type="entry name" value="Aldolase_TIM"/>
</dbReference>
<protein>
    <submittedName>
        <fullName evidence="2">Alkene reductase</fullName>
    </submittedName>
</protein>
<proteinExistence type="predicted"/>
<evidence type="ECO:0000313" key="3">
    <source>
        <dbReference type="Proteomes" id="UP001596470"/>
    </source>
</evidence>
<accession>A0ABW2D881</accession>
<evidence type="ECO:0000259" key="1">
    <source>
        <dbReference type="Pfam" id="PF00724"/>
    </source>
</evidence>
<name>A0ABW2D881_9ACTN</name>
<dbReference type="Gene3D" id="3.20.20.70">
    <property type="entry name" value="Aldolase class I"/>
    <property type="match status" value="1"/>
</dbReference>
<dbReference type="EMBL" id="JBHSYS010000003">
    <property type="protein sequence ID" value="MFC6958602.1"/>
    <property type="molecule type" value="Genomic_DNA"/>
</dbReference>
<dbReference type="Pfam" id="PF00724">
    <property type="entry name" value="Oxidored_FMN"/>
    <property type="match status" value="1"/>
</dbReference>
<sequence length="376" mass="39559">MTNATTAQHLPESAAQRLFEPVRLGALELPNRMVMAPMTRNRATFAGVPLPLMAEYYGQRATAGLIVGEASTPSPAGFTYPEIAGLYDDAQVEGWRAVADAVHAGGGLLVLQIEHGGRIGHPDNNPGGLLPLAPSAVRLPGGIHTPTGHQEAPVPVEMTEADVKATVGEFAAAARNALRAGADGVEVHAANGYLLNQFLSSSTNRRADRYGGSVANRIRFVVEVAEAVAAEVGAARTGLRISPWNTGNGIDVSDSAEVFPALLDAVSHLGLAYLHIGRALPGEALFGELRRRWAGPLVANPELGEELPIPADGGLSRGLQLLEAGADAVAFGRAFLANPDLVERYRRGAALTPVREDRSMYGRGPEAYTDYPFLSA</sequence>
<dbReference type="SUPFAM" id="SSF51395">
    <property type="entry name" value="FMN-linked oxidoreductases"/>
    <property type="match status" value="1"/>
</dbReference>
<gene>
    <name evidence="2" type="ORF">ACFQS3_15470</name>
</gene>
<dbReference type="InterPro" id="IPR001155">
    <property type="entry name" value="OxRdtase_FMN_N"/>
</dbReference>
<evidence type="ECO:0000313" key="2">
    <source>
        <dbReference type="EMBL" id="MFC6958602.1"/>
    </source>
</evidence>
<feature type="domain" description="NADH:flavin oxidoreductase/NADH oxidase N-terminal" evidence="1">
    <location>
        <begin position="18"/>
        <end position="349"/>
    </location>
</feature>
<dbReference type="InterPro" id="IPR045247">
    <property type="entry name" value="Oye-like"/>
</dbReference>
<organism evidence="2 3">
    <name type="scientific">Glycomyces mayteni</name>
    <dbReference type="NCBI Taxonomy" id="543887"/>
    <lineage>
        <taxon>Bacteria</taxon>
        <taxon>Bacillati</taxon>
        <taxon>Actinomycetota</taxon>
        <taxon>Actinomycetes</taxon>
        <taxon>Glycomycetales</taxon>
        <taxon>Glycomycetaceae</taxon>
        <taxon>Glycomyces</taxon>
    </lineage>
</organism>
<dbReference type="PANTHER" id="PTHR22893:SF91">
    <property type="entry name" value="NADPH DEHYDROGENASE 2-RELATED"/>
    <property type="match status" value="1"/>
</dbReference>
<dbReference type="PANTHER" id="PTHR22893">
    <property type="entry name" value="NADH OXIDOREDUCTASE-RELATED"/>
    <property type="match status" value="1"/>
</dbReference>